<dbReference type="SUPFAM" id="SSF46934">
    <property type="entry name" value="UBA-like"/>
    <property type="match status" value="1"/>
</dbReference>
<accession>A0A0H5QH84</accession>
<dbReference type="AlphaFoldDB" id="A0A0H5QH84"/>
<dbReference type="InterPro" id="IPR015940">
    <property type="entry name" value="UBA"/>
</dbReference>
<dbReference type="InterPro" id="IPR009060">
    <property type="entry name" value="UBA-like_sf"/>
</dbReference>
<dbReference type="EMBL" id="HACM01000913">
    <property type="protein sequence ID" value="CRZ01355.1"/>
    <property type="molecule type" value="Transcribed_RNA"/>
</dbReference>
<reference evidence="3" key="1">
    <citation type="submission" date="2015-04" db="EMBL/GenBank/DDBJ databases">
        <title>The genome sequence of the plant pathogenic Rhizarian Plasmodiophora brassicae reveals insights in its biotrophic life cycle and the origin of chitin synthesis.</title>
        <authorList>
            <person name="Schwelm A."/>
            <person name="Fogelqvist J."/>
            <person name="Knaust A."/>
            <person name="Julke S."/>
            <person name="Lilja T."/>
            <person name="Dhandapani V."/>
            <person name="Bonilla-Rosso G."/>
            <person name="Karlsson M."/>
            <person name="Shevchenko A."/>
            <person name="Choi S.R."/>
            <person name="Kim H.G."/>
            <person name="Park J.Y."/>
            <person name="Lim Y.P."/>
            <person name="Ludwig-Muller J."/>
            <person name="Dixelius C."/>
        </authorList>
    </citation>
    <scope>NUCLEOTIDE SEQUENCE</scope>
    <source>
        <tissue evidence="3">Potato root galls</tissue>
    </source>
</reference>
<dbReference type="CDD" id="cd14309">
    <property type="entry name" value="UBA_scDdi1_like"/>
    <property type="match status" value="1"/>
</dbReference>
<sequence>MLKKHQMCIDLEKNCLRLGHEEVKFLNEQVCLIHEDLPFNIMVQDIPNWTKPDSETTEEAKSQGPLSPRPIIPTPVGSTAPPRTNVAPPSAANSADIATLTGLGFSQDQAARALAACGGNVEMAAGLLFSQ</sequence>
<evidence type="ECO:0000256" key="1">
    <source>
        <dbReference type="SAM" id="MobiDB-lite"/>
    </source>
</evidence>
<dbReference type="PROSITE" id="PS50030">
    <property type="entry name" value="UBA"/>
    <property type="match status" value="1"/>
</dbReference>
<dbReference type="Gene3D" id="1.10.8.10">
    <property type="entry name" value="DNA helicase RuvA subunit, C-terminal domain"/>
    <property type="match status" value="1"/>
</dbReference>
<feature type="domain" description="UBA" evidence="2">
    <location>
        <begin position="91"/>
        <end position="131"/>
    </location>
</feature>
<protein>
    <recommendedName>
        <fullName evidence="2">UBA domain-containing protein</fullName>
    </recommendedName>
</protein>
<proteinExistence type="predicted"/>
<feature type="compositionally biased region" description="Basic and acidic residues" evidence="1">
    <location>
        <begin position="52"/>
        <end position="61"/>
    </location>
</feature>
<dbReference type="Pfam" id="PF00627">
    <property type="entry name" value="UBA"/>
    <property type="match status" value="1"/>
</dbReference>
<dbReference type="SMART" id="SM00165">
    <property type="entry name" value="UBA"/>
    <property type="match status" value="1"/>
</dbReference>
<name>A0A0H5QH84_9EUKA</name>
<evidence type="ECO:0000313" key="3">
    <source>
        <dbReference type="EMBL" id="CRZ01355.1"/>
    </source>
</evidence>
<evidence type="ECO:0000259" key="2">
    <source>
        <dbReference type="PROSITE" id="PS50030"/>
    </source>
</evidence>
<feature type="region of interest" description="Disordered" evidence="1">
    <location>
        <begin position="48"/>
        <end position="91"/>
    </location>
</feature>
<organism evidence="3">
    <name type="scientific">Spongospora subterranea</name>
    <dbReference type="NCBI Taxonomy" id="70186"/>
    <lineage>
        <taxon>Eukaryota</taxon>
        <taxon>Sar</taxon>
        <taxon>Rhizaria</taxon>
        <taxon>Endomyxa</taxon>
        <taxon>Phytomyxea</taxon>
        <taxon>Plasmodiophorida</taxon>
        <taxon>Plasmodiophoridae</taxon>
        <taxon>Spongospora</taxon>
    </lineage>
</organism>